<comment type="caution">
    <text evidence="1">The sequence shown here is derived from an EMBL/GenBank/DDBJ whole genome shotgun (WGS) entry which is preliminary data.</text>
</comment>
<protein>
    <submittedName>
        <fullName evidence="1">Uncharacterized protein</fullName>
    </submittedName>
</protein>
<dbReference type="AlphaFoldDB" id="A0A8T0RKE8"/>
<name>A0A8T0RKE8_PANVG</name>
<reference evidence="1" key="1">
    <citation type="submission" date="2020-05" db="EMBL/GenBank/DDBJ databases">
        <title>WGS assembly of Panicum virgatum.</title>
        <authorList>
            <person name="Lovell J.T."/>
            <person name="Jenkins J."/>
            <person name="Shu S."/>
            <person name="Juenger T.E."/>
            <person name="Schmutz J."/>
        </authorList>
    </citation>
    <scope>NUCLEOTIDE SEQUENCE</scope>
    <source>
        <strain evidence="1">AP13</strain>
    </source>
</reference>
<accession>A0A8T0RKE8</accession>
<sequence length="108" mass="11903">MKITVSSAYCRCDRPFSIKCGTKPSNSPCLQAKLSMAEKASSTRLKSRGERGSLCLRPLKLLKNCPLCPFKLTATLPPLTTFSIQLTHLSEKPFLISTSSRKLQLTLS</sequence>
<proteinExistence type="predicted"/>
<keyword evidence="2" id="KW-1185">Reference proteome</keyword>
<organism evidence="1 2">
    <name type="scientific">Panicum virgatum</name>
    <name type="common">Blackwell switchgrass</name>
    <dbReference type="NCBI Taxonomy" id="38727"/>
    <lineage>
        <taxon>Eukaryota</taxon>
        <taxon>Viridiplantae</taxon>
        <taxon>Streptophyta</taxon>
        <taxon>Embryophyta</taxon>
        <taxon>Tracheophyta</taxon>
        <taxon>Spermatophyta</taxon>
        <taxon>Magnoliopsida</taxon>
        <taxon>Liliopsida</taxon>
        <taxon>Poales</taxon>
        <taxon>Poaceae</taxon>
        <taxon>PACMAD clade</taxon>
        <taxon>Panicoideae</taxon>
        <taxon>Panicodae</taxon>
        <taxon>Paniceae</taxon>
        <taxon>Panicinae</taxon>
        <taxon>Panicum</taxon>
        <taxon>Panicum sect. Hiantes</taxon>
    </lineage>
</organism>
<dbReference type="Proteomes" id="UP000823388">
    <property type="component" value="Chromosome 6K"/>
</dbReference>
<evidence type="ECO:0000313" key="2">
    <source>
        <dbReference type="Proteomes" id="UP000823388"/>
    </source>
</evidence>
<evidence type="ECO:0000313" key="1">
    <source>
        <dbReference type="EMBL" id="KAG2585398.1"/>
    </source>
</evidence>
<dbReference type="EMBL" id="CM029047">
    <property type="protein sequence ID" value="KAG2585398.1"/>
    <property type="molecule type" value="Genomic_DNA"/>
</dbReference>
<gene>
    <name evidence="1" type="ORF">PVAP13_6KG417501</name>
</gene>